<comment type="caution">
    <text evidence="1">The sequence shown here is derived from an EMBL/GenBank/DDBJ whole genome shotgun (WGS) entry which is preliminary data.</text>
</comment>
<dbReference type="AlphaFoldDB" id="A0A5J9V4X6"/>
<dbReference type="EMBL" id="RWGY01000011">
    <property type="protein sequence ID" value="TVU31169.1"/>
    <property type="molecule type" value="Genomic_DNA"/>
</dbReference>
<reference evidence="1 2" key="1">
    <citation type="journal article" date="2019" name="Sci. Rep.">
        <title>A high-quality genome of Eragrostis curvula grass provides insights into Poaceae evolution and supports new strategies to enhance forage quality.</title>
        <authorList>
            <person name="Carballo J."/>
            <person name="Santos B.A.C.M."/>
            <person name="Zappacosta D."/>
            <person name="Garbus I."/>
            <person name="Selva J.P."/>
            <person name="Gallo C.A."/>
            <person name="Diaz A."/>
            <person name="Albertini E."/>
            <person name="Caccamo M."/>
            <person name="Echenique V."/>
        </authorList>
    </citation>
    <scope>NUCLEOTIDE SEQUENCE [LARGE SCALE GENOMIC DNA]</scope>
    <source>
        <strain evidence="2">cv. Victoria</strain>
        <tissue evidence="1">Leaf</tissue>
    </source>
</reference>
<organism evidence="1 2">
    <name type="scientific">Eragrostis curvula</name>
    <name type="common">weeping love grass</name>
    <dbReference type="NCBI Taxonomy" id="38414"/>
    <lineage>
        <taxon>Eukaryota</taxon>
        <taxon>Viridiplantae</taxon>
        <taxon>Streptophyta</taxon>
        <taxon>Embryophyta</taxon>
        <taxon>Tracheophyta</taxon>
        <taxon>Spermatophyta</taxon>
        <taxon>Magnoliopsida</taxon>
        <taxon>Liliopsida</taxon>
        <taxon>Poales</taxon>
        <taxon>Poaceae</taxon>
        <taxon>PACMAD clade</taxon>
        <taxon>Chloridoideae</taxon>
        <taxon>Eragrostideae</taxon>
        <taxon>Eragrostidinae</taxon>
        <taxon>Eragrostis</taxon>
    </lineage>
</organism>
<evidence type="ECO:0000313" key="2">
    <source>
        <dbReference type="Proteomes" id="UP000324897"/>
    </source>
</evidence>
<protein>
    <submittedName>
        <fullName evidence="1">Uncharacterized protein</fullName>
    </submittedName>
</protein>
<gene>
    <name evidence="1" type="ORF">EJB05_22844</name>
</gene>
<accession>A0A5J9V4X6</accession>
<proteinExistence type="predicted"/>
<name>A0A5J9V4X6_9POAL</name>
<sequence>VLSGPRCDVRLRFVWVPAHRQGIQGQGRAFFLPSGVLPRAEPLFLLSDVVPAGRALRFQLCLAVRKRFHLLGESDEVNAEEEVHH</sequence>
<feature type="non-terminal residue" evidence="1">
    <location>
        <position position="1"/>
    </location>
</feature>
<evidence type="ECO:0000313" key="1">
    <source>
        <dbReference type="EMBL" id="TVU31169.1"/>
    </source>
</evidence>
<dbReference type="Gramene" id="TVU31169">
    <property type="protein sequence ID" value="TVU31169"/>
    <property type="gene ID" value="EJB05_22844"/>
</dbReference>
<keyword evidence="2" id="KW-1185">Reference proteome</keyword>
<dbReference type="Proteomes" id="UP000324897">
    <property type="component" value="Chromosome 1"/>
</dbReference>